<dbReference type="CDD" id="cd00090">
    <property type="entry name" value="HTH_ARSR"/>
    <property type="match status" value="1"/>
</dbReference>
<dbReference type="PRINTS" id="PR00778">
    <property type="entry name" value="HTHARSR"/>
</dbReference>
<dbReference type="AlphaFoldDB" id="A0A1F7X7W3"/>
<gene>
    <name evidence="5" type="ORF">A2Z67_02940</name>
</gene>
<dbReference type="InterPro" id="IPR051011">
    <property type="entry name" value="Metal_resp_trans_reg"/>
</dbReference>
<dbReference type="InterPro" id="IPR001845">
    <property type="entry name" value="HTH_ArsR_DNA-bd_dom"/>
</dbReference>
<evidence type="ECO:0000256" key="3">
    <source>
        <dbReference type="ARBA" id="ARBA00023163"/>
    </source>
</evidence>
<evidence type="ECO:0000313" key="5">
    <source>
        <dbReference type="EMBL" id="OGM10415.1"/>
    </source>
</evidence>
<keyword evidence="2" id="KW-0238">DNA-binding</keyword>
<dbReference type="SMART" id="SM00418">
    <property type="entry name" value="HTH_ARSR"/>
    <property type="match status" value="1"/>
</dbReference>
<accession>A0A1F7X7W3</accession>
<dbReference type="GO" id="GO:0003700">
    <property type="term" value="F:DNA-binding transcription factor activity"/>
    <property type="evidence" value="ECO:0007669"/>
    <property type="project" value="InterPro"/>
</dbReference>
<dbReference type="Proteomes" id="UP000176939">
    <property type="component" value="Unassembled WGS sequence"/>
</dbReference>
<reference evidence="5 6" key="1">
    <citation type="journal article" date="2016" name="Nat. Commun.">
        <title>Thousands of microbial genomes shed light on interconnected biogeochemical processes in an aquifer system.</title>
        <authorList>
            <person name="Anantharaman K."/>
            <person name="Brown C.T."/>
            <person name="Hug L.A."/>
            <person name="Sharon I."/>
            <person name="Castelle C.J."/>
            <person name="Probst A.J."/>
            <person name="Thomas B.C."/>
            <person name="Singh A."/>
            <person name="Wilkins M.J."/>
            <person name="Karaoz U."/>
            <person name="Brodie E.L."/>
            <person name="Williams K.H."/>
            <person name="Hubbard S.S."/>
            <person name="Banfield J.F."/>
        </authorList>
    </citation>
    <scope>NUCLEOTIDE SEQUENCE [LARGE SCALE GENOMIC DNA]</scope>
</reference>
<sequence>MTKKIAKSSKQTKEIYQRNAEIYKLLANPIRLEILDILKDREVSLDELSERVGIRKPNTSQHLAILRYLKVVTVRKEGQKAFYKIVDKRITEPSKILQKLWGNKSF</sequence>
<dbReference type="PANTHER" id="PTHR43132:SF2">
    <property type="entry name" value="ARSENICAL RESISTANCE OPERON REPRESSOR ARSR-RELATED"/>
    <property type="match status" value="1"/>
</dbReference>
<dbReference type="InterPro" id="IPR011991">
    <property type="entry name" value="ArsR-like_HTH"/>
</dbReference>
<dbReference type="GO" id="GO:0003677">
    <property type="term" value="F:DNA binding"/>
    <property type="evidence" value="ECO:0007669"/>
    <property type="project" value="UniProtKB-KW"/>
</dbReference>
<keyword evidence="3" id="KW-0804">Transcription</keyword>
<organism evidence="5 6">
    <name type="scientific">Candidatus Woesebacteria bacterium RBG_13_36_22</name>
    <dbReference type="NCBI Taxonomy" id="1802478"/>
    <lineage>
        <taxon>Bacteria</taxon>
        <taxon>Candidatus Woeseibacteriota</taxon>
    </lineage>
</organism>
<dbReference type="SUPFAM" id="SSF46785">
    <property type="entry name" value="Winged helix' DNA-binding domain"/>
    <property type="match status" value="1"/>
</dbReference>
<comment type="caution">
    <text evidence="5">The sequence shown here is derived from an EMBL/GenBank/DDBJ whole genome shotgun (WGS) entry which is preliminary data.</text>
</comment>
<evidence type="ECO:0000259" key="4">
    <source>
        <dbReference type="PROSITE" id="PS50987"/>
    </source>
</evidence>
<dbReference type="EMBL" id="MGFQ01000013">
    <property type="protein sequence ID" value="OGM10415.1"/>
    <property type="molecule type" value="Genomic_DNA"/>
</dbReference>
<name>A0A1F7X7W3_9BACT</name>
<dbReference type="NCBIfam" id="NF033788">
    <property type="entry name" value="HTH_metalloreg"/>
    <property type="match status" value="1"/>
</dbReference>
<feature type="domain" description="HTH arsR-type" evidence="4">
    <location>
        <begin position="11"/>
        <end position="105"/>
    </location>
</feature>
<protein>
    <recommendedName>
        <fullName evidence="4">HTH arsR-type domain-containing protein</fullName>
    </recommendedName>
</protein>
<keyword evidence="1" id="KW-0805">Transcription regulation</keyword>
<proteinExistence type="predicted"/>
<dbReference type="InterPro" id="IPR036390">
    <property type="entry name" value="WH_DNA-bd_sf"/>
</dbReference>
<dbReference type="Gene3D" id="1.10.10.10">
    <property type="entry name" value="Winged helix-like DNA-binding domain superfamily/Winged helix DNA-binding domain"/>
    <property type="match status" value="1"/>
</dbReference>
<evidence type="ECO:0000313" key="6">
    <source>
        <dbReference type="Proteomes" id="UP000176939"/>
    </source>
</evidence>
<evidence type="ECO:0000256" key="1">
    <source>
        <dbReference type="ARBA" id="ARBA00023015"/>
    </source>
</evidence>
<dbReference type="InterPro" id="IPR036388">
    <property type="entry name" value="WH-like_DNA-bd_sf"/>
</dbReference>
<dbReference type="PROSITE" id="PS50987">
    <property type="entry name" value="HTH_ARSR_2"/>
    <property type="match status" value="1"/>
</dbReference>
<evidence type="ECO:0000256" key="2">
    <source>
        <dbReference type="ARBA" id="ARBA00023125"/>
    </source>
</evidence>
<dbReference type="PANTHER" id="PTHR43132">
    <property type="entry name" value="ARSENICAL RESISTANCE OPERON REPRESSOR ARSR-RELATED"/>
    <property type="match status" value="1"/>
</dbReference>
<dbReference type="Pfam" id="PF01022">
    <property type="entry name" value="HTH_5"/>
    <property type="match status" value="1"/>
</dbReference>